<dbReference type="InterPro" id="IPR010987">
    <property type="entry name" value="Glutathione-S-Trfase_C-like"/>
</dbReference>
<dbReference type="SFLD" id="SFLDG01150">
    <property type="entry name" value="Main.1:_Beta-like"/>
    <property type="match status" value="1"/>
</dbReference>
<dbReference type="InterPro" id="IPR004046">
    <property type="entry name" value="GST_C"/>
</dbReference>
<evidence type="ECO:0000313" key="3">
    <source>
        <dbReference type="EMBL" id="TQF11508.1"/>
    </source>
</evidence>
<dbReference type="PANTHER" id="PTHR44051">
    <property type="entry name" value="GLUTATHIONE S-TRANSFERASE-RELATED"/>
    <property type="match status" value="1"/>
</dbReference>
<dbReference type="Proteomes" id="UP000315369">
    <property type="component" value="Unassembled WGS sequence"/>
</dbReference>
<dbReference type="NCBIfam" id="NF007831">
    <property type="entry name" value="PRK10542.1"/>
    <property type="match status" value="1"/>
</dbReference>
<dbReference type="InterPro" id="IPR040079">
    <property type="entry name" value="Glutathione_S-Trfase"/>
</dbReference>
<dbReference type="PROSITE" id="PS50404">
    <property type="entry name" value="GST_NTER"/>
    <property type="match status" value="1"/>
</dbReference>
<proteinExistence type="predicted"/>
<dbReference type="CDD" id="cd03057">
    <property type="entry name" value="GST_N_Beta"/>
    <property type="match status" value="1"/>
</dbReference>
<dbReference type="Gene3D" id="1.20.1050.10">
    <property type="match status" value="1"/>
</dbReference>
<dbReference type="Pfam" id="PF00043">
    <property type="entry name" value="GST_C"/>
    <property type="match status" value="1"/>
</dbReference>
<feature type="domain" description="GST C-terminal" evidence="2">
    <location>
        <begin position="87"/>
        <end position="202"/>
    </location>
</feature>
<sequence>MKLYYSSGACSLSPHIALREAGLKFDLEKVDLRGKKTETGADYFAVNTKGYVPALQLDNGTVLTEGPAIVQYIADQAPEAKLAPANGSLERYKLQELLNFISTEIHKGFSPLFNPAFPDEGKKIYKDRLAVRFKTLDEVLSKNTFLMGEQFTVADAYLFTVLNWAKPVQVDLEAFPAVKAYHARIAERPHVQAALAAEGLKK</sequence>
<feature type="domain" description="GST N-terminal" evidence="1">
    <location>
        <begin position="1"/>
        <end position="81"/>
    </location>
</feature>
<gene>
    <name evidence="3" type="primary">gstA</name>
    <name evidence="3" type="ORF">FJV41_33945</name>
</gene>
<comment type="caution">
    <text evidence="3">The sequence shown here is derived from an EMBL/GenBank/DDBJ whole genome shotgun (WGS) entry which is preliminary data.</text>
</comment>
<dbReference type="SFLD" id="SFLDG00358">
    <property type="entry name" value="Main_(cytGST)"/>
    <property type="match status" value="1"/>
</dbReference>
<dbReference type="AlphaFoldDB" id="A0A540WR86"/>
<evidence type="ECO:0000313" key="4">
    <source>
        <dbReference type="Proteomes" id="UP000315369"/>
    </source>
</evidence>
<protein>
    <submittedName>
        <fullName evidence="3">Glutathione transferase GstA</fullName>
        <ecNumber evidence="3">2.5.1.18</ecNumber>
    </submittedName>
</protein>
<dbReference type="PROSITE" id="PS50405">
    <property type="entry name" value="GST_CTER"/>
    <property type="match status" value="1"/>
</dbReference>
<dbReference type="Pfam" id="PF13409">
    <property type="entry name" value="GST_N_2"/>
    <property type="match status" value="1"/>
</dbReference>
<evidence type="ECO:0000259" key="2">
    <source>
        <dbReference type="PROSITE" id="PS50405"/>
    </source>
</evidence>
<keyword evidence="4" id="KW-1185">Reference proteome</keyword>
<dbReference type="SUPFAM" id="SSF47616">
    <property type="entry name" value="GST C-terminal domain-like"/>
    <property type="match status" value="1"/>
</dbReference>
<reference evidence="3 4" key="1">
    <citation type="submission" date="2019-06" db="EMBL/GenBank/DDBJ databases">
        <authorList>
            <person name="Livingstone P."/>
            <person name="Whitworth D."/>
        </authorList>
    </citation>
    <scope>NUCLEOTIDE SEQUENCE [LARGE SCALE GENOMIC DNA]</scope>
    <source>
        <strain evidence="3 4">AM401</strain>
    </source>
</reference>
<dbReference type="EC" id="2.5.1.18" evidence="3"/>
<keyword evidence="3" id="KW-0808">Transferase</keyword>
<dbReference type="InterPro" id="IPR036249">
    <property type="entry name" value="Thioredoxin-like_sf"/>
</dbReference>
<dbReference type="InterPro" id="IPR036282">
    <property type="entry name" value="Glutathione-S-Trfase_C_sf"/>
</dbReference>
<evidence type="ECO:0000259" key="1">
    <source>
        <dbReference type="PROSITE" id="PS50404"/>
    </source>
</evidence>
<accession>A0A540WR86</accession>
<dbReference type="RefSeq" id="WP_141646750.1">
    <property type="nucleotide sequence ID" value="NZ_VIFM01000185.1"/>
</dbReference>
<dbReference type="PANTHER" id="PTHR44051:SF8">
    <property type="entry name" value="GLUTATHIONE S-TRANSFERASE GSTA"/>
    <property type="match status" value="1"/>
</dbReference>
<dbReference type="CDD" id="cd03188">
    <property type="entry name" value="GST_C_Beta"/>
    <property type="match status" value="1"/>
</dbReference>
<dbReference type="OrthoDB" id="8772754at2"/>
<dbReference type="EMBL" id="VIFM01000185">
    <property type="protein sequence ID" value="TQF11508.1"/>
    <property type="molecule type" value="Genomic_DNA"/>
</dbReference>
<dbReference type="Gene3D" id="3.40.30.10">
    <property type="entry name" value="Glutaredoxin"/>
    <property type="match status" value="1"/>
</dbReference>
<organism evidence="3 4">
    <name type="scientific">Myxococcus llanfairpwllgwyngyllgogerychwyrndrobwllllantysiliogogogochensis</name>
    <dbReference type="NCBI Taxonomy" id="2590453"/>
    <lineage>
        <taxon>Bacteria</taxon>
        <taxon>Pseudomonadati</taxon>
        <taxon>Myxococcota</taxon>
        <taxon>Myxococcia</taxon>
        <taxon>Myxococcales</taxon>
        <taxon>Cystobacterineae</taxon>
        <taxon>Myxococcaceae</taxon>
        <taxon>Myxococcus</taxon>
    </lineage>
</organism>
<name>A0A540WR86_9BACT</name>
<dbReference type="InterPro" id="IPR004045">
    <property type="entry name" value="Glutathione_S-Trfase_N"/>
</dbReference>
<dbReference type="GO" id="GO:0004364">
    <property type="term" value="F:glutathione transferase activity"/>
    <property type="evidence" value="ECO:0007669"/>
    <property type="project" value="UniProtKB-EC"/>
</dbReference>
<dbReference type="SFLD" id="SFLDS00019">
    <property type="entry name" value="Glutathione_Transferase_(cytos"/>
    <property type="match status" value="1"/>
</dbReference>
<dbReference type="SUPFAM" id="SSF52833">
    <property type="entry name" value="Thioredoxin-like"/>
    <property type="match status" value="1"/>
</dbReference>